<name>A0A7V3N5B8_UNCC3</name>
<dbReference type="AlphaFoldDB" id="A0A7V3N5B8"/>
<protein>
    <submittedName>
        <fullName evidence="1">Uncharacterized protein</fullName>
    </submittedName>
</protein>
<dbReference type="EMBL" id="DTGG01000113">
    <property type="protein sequence ID" value="HFZ09178.1"/>
    <property type="molecule type" value="Genomic_DNA"/>
</dbReference>
<sequence length="116" mass="12888">MDTFKVSEYLKSLLSPWLSGGFSEEDAKKWIALGFSLIEATKWAQIGATPSEADIWRRSGFSAVEEVACLVSLGLDSPDDIRRWVGYGFTIDEILVEKSLGRTPQQSWEIKNSGGK</sequence>
<gene>
    <name evidence="1" type="ORF">ENV41_03495</name>
</gene>
<proteinExistence type="predicted"/>
<organism evidence="1">
    <name type="scientific">candidate division CPR3 bacterium</name>
    <dbReference type="NCBI Taxonomy" id="2268181"/>
    <lineage>
        <taxon>Bacteria</taxon>
        <taxon>Bacteria division CPR3</taxon>
    </lineage>
</organism>
<accession>A0A7V3N5B8</accession>
<evidence type="ECO:0000313" key="1">
    <source>
        <dbReference type="EMBL" id="HFZ09178.1"/>
    </source>
</evidence>
<reference evidence="1" key="1">
    <citation type="journal article" date="2020" name="mSystems">
        <title>Genome- and Community-Level Interaction Insights into Carbon Utilization and Element Cycling Functions of Hydrothermarchaeota in Hydrothermal Sediment.</title>
        <authorList>
            <person name="Zhou Z."/>
            <person name="Liu Y."/>
            <person name="Xu W."/>
            <person name="Pan J."/>
            <person name="Luo Z.H."/>
            <person name="Li M."/>
        </authorList>
    </citation>
    <scope>NUCLEOTIDE SEQUENCE [LARGE SCALE GENOMIC DNA]</scope>
    <source>
        <strain evidence="1">SpSt-757</strain>
    </source>
</reference>
<comment type="caution">
    <text evidence="1">The sequence shown here is derived from an EMBL/GenBank/DDBJ whole genome shotgun (WGS) entry which is preliminary data.</text>
</comment>